<dbReference type="Proteomes" id="UP000683493">
    <property type="component" value="Chromosome"/>
</dbReference>
<sequence length="417" mass="47165">MKPEFSIHPMVAARQACRQKLILARYHLVRKLSSLMLTAKTHQDSVYVWPPFEEQCHEEMRAQLLSNAMHYLNGLDITLRYFVKGDGPLHTFDVEPPFTGAKSTGSCSLEAARKLIRRARFTLVWRQEGVRLGSSVRPHIYDVETGVGKCDANEWLRLTTDLYLQKRKFPDRVVPLPSYPVRNCAVLGTGPSYEQFLEEGMSYDAWVGANSIACDERIRKFPNAFAICMLDPYIFSPLDSMRPTLQGAFDLLRETPAVLITTRNFAAFIELNFPEDIKRKCLYVSTLGHDGLFLTSGNELRRLMVVPFGNVLTDLMLPVAASISQNVVIYGCDGKKPGSDGFFAKGGAVSTVDDKQTEQLAEVLDHRMYDSYVEKHNIFTRYVVDCCCQKGVRVYLGKPSWNFGLRHLKIISDLAND</sequence>
<evidence type="ECO:0000313" key="1">
    <source>
        <dbReference type="EMBL" id="QWV95966.1"/>
    </source>
</evidence>
<name>A0ABX8JFP6_9BACT</name>
<protein>
    <submittedName>
        <fullName evidence="1">Uncharacterized protein</fullName>
    </submittedName>
</protein>
<organism evidence="1 2">
    <name type="scientific">Geomonas diazotrophica</name>
    <dbReference type="NCBI Taxonomy" id="2843197"/>
    <lineage>
        <taxon>Bacteria</taxon>
        <taxon>Pseudomonadati</taxon>
        <taxon>Thermodesulfobacteriota</taxon>
        <taxon>Desulfuromonadia</taxon>
        <taxon>Geobacterales</taxon>
        <taxon>Geobacteraceae</taxon>
        <taxon>Geomonas</taxon>
    </lineage>
</organism>
<reference evidence="1 2" key="1">
    <citation type="submission" date="2021-06" db="EMBL/GenBank/DDBJ databases">
        <title>Gemonas diversity in paddy soil.</title>
        <authorList>
            <person name="Liu G."/>
        </authorList>
    </citation>
    <scope>NUCLEOTIDE SEQUENCE [LARGE SCALE GENOMIC DNA]</scope>
    <source>
        <strain evidence="1 2">RG29</strain>
    </source>
</reference>
<evidence type="ECO:0000313" key="2">
    <source>
        <dbReference type="Proteomes" id="UP000683493"/>
    </source>
</evidence>
<proteinExistence type="predicted"/>
<keyword evidence="2" id="KW-1185">Reference proteome</keyword>
<dbReference type="EMBL" id="CP076724">
    <property type="protein sequence ID" value="QWV95966.1"/>
    <property type="molecule type" value="Genomic_DNA"/>
</dbReference>
<accession>A0ABX8JFP6</accession>
<gene>
    <name evidence="1" type="ORF">KP005_11275</name>
</gene>